<sequence>MGFPSIPDLPSIVWESRRFVLESHLDRKRSKGRRSWITGHRDFLAELGPGDGVKGVVGSCRICGQRNRPQFFVTQSISSIRHLCEEHSIRRDPNEEEASLTVLKLQGIVAVKQPASLTMTKAQTTLIYDLAIGYIVNSNLPFSTFNDLFLNAMLSRFDPKLVRDISLGRHTLTKDLDRVYLLARAAIKDELDEAVILIHISFDC</sequence>
<evidence type="ECO:0000313" key="2">
    <source>
        <dbReference type="Proteomes" id="UP000738349"/>
    </source>
</evidence>
<evidence type="ECO:0000313" key="1">
    <source>
        <dbReference type="EMBL" id="KAH7161014.1"/>
    </source>
</evidence>
<protein>
    <submittedName>
        <fullName evidence="1">Uncharacterized protein</fullName>
    </submittedName>
</protein>
<reference evidence="1" key="1">
    <citation type="journal article" date="2021" name="Nat. Commun.">
        <title>Genetic determinants of endophytism in the Arabidopsis root mycobiome.</title>
        <authorList>
            <person name="Mesny F."/>
            <person name="Miyauchi S."/>
            <person name="Thiergart T."/>
            <person name="Pickel B."/>
            <person name="Atanasova L."/>
            <person name="Karlsson M."/>
            <person name="Huettel B."/>
            <person name="Barry K.W."/>
            <person name="Haridas S."/>
            <person name="Chen C."/>
            <person name="Bauer D."/>
            <person name="Andreopoulos W."/>
            <person name="Pangilinan J."/>
            <person name="LaButti K."/>
            <person name="Riley R."/>
            <person name="Lipzen A."/>
            <person name="Clum A."/>
            <person name="Drula E."/>
            <person name="Henrissat B."/>
            <person name="Kohler A."/>
            <person name="Grigoriev I.V."/>
            <person name="Martin F.M."/>
            <person name="Hacquard S."/>
        </authorList>
    </citation>
    <scope>NUCLEOTIDE SEQUENCE</scope>
    <source>
        <strain evidence="1">MPI-CAGE-AT-0147</strain>
    </source>
</reference>
<dbReference type="Proteomes" id="UP000738349">
    <property type="component" value="Unassembled WGS sequence"/>
</dbReference>
<gene>
    <name evidence="1" type="ORF">EDB81DRAFT_924313</name>
</gene>
<keyword evidence="2" id="KW-1185">Reference proteome</keyword>
<dbReference type="EMBL" id="JAGMUV010000004">
    <property type="protein sequence ID" value="KAH7161014.1"/>
    <property type="molecule type" value="Genomic_DNA"/>
</dbReference>
<name>A0A9P9FG20_9HYPO</name>
<accession>A0A9P9FG20</accession>
<organism evidence="1 2">
    <name type="scientific">Dactylonectria macrodidyma</name>
    <dbReference type="NCBI Taxonomy" id="307937"/>
    <lineage>
        <taxon>Eukaryota</taxon>
        <taxon>Fungi</taxon>
        <taxon>Dikarya</taxon>
        <taxon>Ascomycota</taxon>
        <taxon>Pezizomycotina</taxon>
        <taxon>Sordariomycetes</taxon>
        <taxon>Hypocreomycetidae</taxon>
        <taxon>Hypocreales</taxon>
        <taxon>Nectriaceae</taxon>
        <taxon>Dactylonectria</taxon>
    </lineage>
</organism>
<dbReference type="AlphaFoldDB" id="A0A9P9FG20"/>
<comment type="caution">
    <text evidence="1">The sequence shown here is derived from an EMBL/GenBank/DDBJ whole genome shotgun (WGS) entry which is preliminary data.</text>
</comment>
<proteinExistence type="predicted"/>
<dbReference type="OrthoDB" id="5042188at2759"/>